<dbReference type="PANTHER" id="PTHR43651:SF11">
    <property type="entry name" value="MALTO-OLIGOSYLTREHALOSE TREHALOHYDROLASE"/>
    <property type="match status" value="1"/>
</dbReference>
<keyword evidence="8" id="KW-1185">Reference proteome</keyword>
<dbReference type="InterPro" id="IPR014756">
    <property type="entry name" value="Ig_E-set"/>
</dbReference>
<evidence type="ECO:0000313" key="7">
    <source>
        <dbReference type="EMBL" id="TBT95034.1"/>
    </source>
</evidence>
<dbReference type="Pfam" id="PF02806">
    <property type="entry name" value="Alpha-amylase_C"/>
    <property type="match status" value="1"/>
</dbReference>
<dbReference type="SUPFAM" id="SSF81296">
    <property type="entry name" value="E set domains"/>
    <property type="match status" value="1"/>
</dbReference>
<dbReference type="InterPro" id="IPR037439">
    <property type="entry name" value="Branching_enzy"/>
</dbReference>
<dbReference type="PANTHER" id="PTHR43651">
    <property type="entry name" value="1,4-ALPHA-GLUCAN-BRANCHING ENZYME"/>
    <property type="match status" value="1"/>
</dbReference>
<feature type="active site" description="Nucleophile" evidence="5">
    <location>
        <position position="293"/>
    </location>
</feature>
<dbReference type="CDD" id="cd11325">
    <property type="entry name" value="AmyAc_GTHase"/>
    <property type="match status" value="1"/>
</dbReference>
<evidence type="ECO:0000313" key="8">
    <source>
        <dbReference type="Proteomes" id="UP000291933"/>
    </source>
</evidence>
<dbReference type="EMBL" id="SDMR01000007">
    <property type="protein sequence ID" value="TBT95034.1"/>
    <property type="molecule type" value="Genomic_DNA"/>
</dbReference>
<organism evidence="7 8">
    <name type="scientific">Propioniciclava tarda</name>
    <dbReference type="NCBI Taxonomy" id="433330"/>
    <lineage>
        <taxon>Bacteria</taxon>
        <taxon>Bacillati</taxon>
        <taxon>Actinomycetota</taxon>
        <taxon>Actinomycetes</taxon>
        <taxon>Propionibacteriales</taxon>
        <taxon>Propionibacteriaceae</taxon>
        <taxon>Propioniciclava</taxon>
    </lineage>
</organism>
<dbReference type="CDD" id="cd02855">
    <property type="entry name" value="E_set_GBE_prok_N"/>
    <property type="match status" value="1"/>
</dbReference>
<dbReference type="Gene3D" id="3.20.20.80">
    <property type="entry name" value="Glycosidases"/>
    <property type="match status" value="1"/>
</dbReference>
<comment type="catalytic activity">
    <reaction evidence="1">
        <text>Transfers a segment of a (1-&gt;4)-alpha-D-glucan chain to a primary hydroxy group in a similar glucan chain.</text>
        <dbReference type="EC" id="2.4.1.18"/>
    </reaction>
</comment>
<feature type="active site" description="Proton donor" evidence="5">
    <location>
        <position position="334"/>
    </location>
</feature>
<dbReference type="SUPFAM" id="SSF51445">
    <property type="entry name" value="(Trans)glycosidases"/>
    <property type="match status" value="1"/>
</dbReference>
<gene>
    <name evidence="7" type="ORF">ET996_07105</name>
</gene>
<protein>
    <recommendedName>
        <fullName evidence="3">1,4-alpha-glucan branching enzyme</fullName>
        <ecNumber evidence="3">2.4.1.18</ecNumber>
    </recommendedName>
</protein>
<comment type="similarity">
    <text evidence="2">Belongs to the glycosyl hydrolase 13 family. GlgB subfamily.</text>
</comment>
<dbReference type="SUPFAM" id="SSF51011">
    <property type="entry name" value="Glycosyl hydrolase domain"/>
    <property type="match status" value="1"/>
</dbReference>
<dbReference type="GO" id="GO:0043169">
    <property type="term" value="F:cation binding"/>
    <property type="evidence" value="ECO:0007669"/>
    <property type="project" value="InterPro"/>
</dbReference>
<proteinExistence type="inferred from homology"/>
<dbReference type="Gene3D" id="2.60.40.10">
    <property type="entry name" value="Immunoglobulins"/>
    <property type="match status" value="1"/>
</dbReference>
<reference evidence="7 8" key="1">
    <citation type="submission" date="2019-01" db="EMBL/GenBank/DDBJ databases">
        <title>Lactibacter flavus gen. nov., sp. nov., a novel bacterium of the family Propionibacteriaceae isolated from raw milk and dairy products.</title>
        <authorList>
            <person name="Huptas C."/>
            <person name="Wenning M."/>
            <person name="Breitenwieser F."/>
            <person name="Doll E."/>
            <person name="Von Neubeck M."/>
            <person name="Busse H.-J."/>
            <person name="Scherer S."/>
        </authorList>
    </citation>
    <scope>NUCLEOTIDE SEQUENCE [LARGE SCALE GENOMIC DNA]</scope>
    <source>
        <strain evidence="7 8">DSM 22130</strain>
    </source>
</reference>
<dbReference type="InterPro" id="IPR044143">
    <property type="entry name" value="GlgB_N_E_set_prok"/>
</dbReference>
<feature type="domain" description="Glycosyl hydrolase family 13 catalytic" evidence="6">
    <location>
        <begin position="134"/>
        <end position="486"/>
    </location>
</feature>
<dbReference type="OrthoDB" id="9800174at2"/>
<evidence type="ECO:0000256" key="2">
    <source>
        <dbReference type="ARBA" id="ARBA00009000"/>
    </source>
</evidence>
<sequence>MTMNVNRGAKLVSDGQALSGMGAIIGDGGIGFRVWAPHAEAVTVMGDFNSWDAGATPLASEGNGYWYGFAAGASVGQQYKYSITNGGNTVARRDPYSLQVTNSVGNSVIYDHGAFDWEGTSAHCPPHNELVVYELHVGTFNKAFGNVGNLYDAAYRLDHLIDLGVNCVQIMPVAEFAGDVSWGYNPSDPFAVESSYGGPDALKTFVRECHKRGIAVIQDVVYNHFGPSDLDLWQFDGWSENGKGGIYFFNDWKSSTPWGDTRPDYGRGEVRQYINDNAMMWLRDYQMDGLRLDMTPYMRSVDGSGFEIPEGWSLMRWIADSVRTDFPGRILIAEDLHGNAAVTSLDADGAGFHAQWDSHFVHPIREALTTTNDEWRSIPSVVDAISTNYGDAFARVIYTESHDEVANGSARVPAEIDPGDQSGWAAQKRSTLGAALVLTSPGIPMLFQGQEFLEGAWFRDNVPLDWARDGHFQGIANLYRDLINLRLNRAQQTRGLTGQGLNVYHANDDDNLIVFHRFADGGPGDDTIVVVNLSNEAQSDLTIGLPRPGLWKLRFNSDAAAYSALFGDFDSFDAEGFEGEADGQAWHGTVSIAPYSALVYSQDA</sequence>
<dbReference type="Pfam" id="PF02922">
    <property type="entry name" value="CBM_48"/>
    <property type="match status" value="1"/>
</dbReference>
<dbReference type="PIRSF" id="PIRSF000463">
    <property type="entry name" value="GlgB"/>
    <property type="match status" value="1"/>
</dbReference>
<name>A0A4Q9KKZ8_PROTD</name>
<dbReference type="GO" id="GO:0005978">
    <property type="term" value="P:glycogen biosynthetic process"/>
    <property type="evidence" value="ECO:0007669"/>
    <property type="project" value="InterPro"/>
</dbReference>
<accession>A0A4Q9KKZ8</accession>
<dbReference type="SMART" id="SM00642">
    <property type="entry name" value="Aamy"/>
    <property type="match status" value="1"/>
</dbReference>
<evidence type="ECO:0000256" key="1">
    <source>
        <dbReference type="ARBA" id="ARBA00000826"/>
    </source>
</evidence>
<dbReference type="InterPro" id="IPR017853">
    <property type="entry name" value="GH"/>
</dbReference>
<dbReference type="InterPro" id="IPR013780">
    <property type="entry name" value="Glyco_hydro_b"/>
</dbReference>
<evidence type="ECO:0000256" key="3">
    <source>
        <dbReference type="ARBA" id="ARBA00012541"/>
    </source>
</evidence>
<dbReference type="InterPro" id="IPR004193">
    <property type="entry name" value="Glyco_hydro_13_N"/>
</dbReference>
<dbReference type="EC" id="2.4.1.18" evidence="3"/>
<keyword evidence="4" id="KW-0808">Transferase</keyword>
<dbReference type="InterPro" id="IPR013783">
    <property type="entry name" value="Ig-like_fold"/>
</dbReference>
<dbReference type="InterPro" id="IPR006047">
    <property type="entry name" value="GH13_cat_dom"/>
</dbReference>
<comment type="caution">
    <text evidence="7">The sequence shown here is derived from an EMBL/GenBank/DDBJ whole genome shotgun (WGS) entry which is preliminary data.</text>
</comment>
<evidence type="ECO:0000256" key="4">
    <source>
        <dbReference type="ARBA" id="ARBA00022679"/>
    </source>
</evidence>
<dbReference type="Gene3D" id="2.60.40.1180">
    <property type="entry name" value="Golgi alpha-mannosidase II"/>
    <property type="match status" value="1"/>
</dbReference>
<dbReference type="InterPro" id="IPR006048">
    <property type="entry name" value="A-amylase/branching_C"/>
</dbReference>
<dbReference type="AlphaFoldDB" id="A0A4Q9KKZ8"/>
<dbReference type="Proteomes" id="UP000291933">
    <property type="component" value="Unassembled WGS sequence"/>
</dbReference>
<evidence type="ECO:0000259" key="6">
    <source>
        <dbReference type="SMART" id="SM00642"/>
    </source>
</evidence>
<dbReference type="Pfam" id="PF00128">
    <property type="entry name" value="Alpha-amylase"/>
    <property type="match status" value="2"/>
</dbReference>
<dbReference type="GO" id="GO:0004553">
    <property type="term" value="F:hydrolase activity, hydrolyzing O-glycosyl compounds"/>
    <property type="evidence" value="ECO:0007669"/>
    <property type="project" value="InterPro"/>
</dbReference>
<dbReference type="GO" id="GO:0003844">
    <property type="term" value="F:1,4-alpha-glucan branching enzyme activity"/>
    <property type="evidence" value="ECO:0007669"/>
    <property type="project" value="UniProtKB-EC"/>
</dbReference>
<evidence type="ECO:0000256" key="5">
    <source>
        <dbReference type="PIRSR" id="PIRSR000463-1"/>
    </source>
</evidence>